<feature type="non-terminal residue" evidence="1">
    <location>
        <position position="42"/>
    </location>
</feature>
<comment type="caution">
    <text evidence="1">The sequence shown here is derived from an EMBL/GenBank/DDBJ whole genome shotgun (WGS) entry which is preliminary data.</text>
</comment>
<protein>
    <submittedName>
        <fullName evidence="1">Uncharacterized protein</fullName>
    </submittedName>
</protein>
<evidence type="ECO:0000313" key="1">
    <source>
        <dbReference type="EMBL" id="CAG7717747.1"/>
    </source>
</evidence>
<sequence length="42" mass="4695">QLQGLQKYVPEFRRLIADEAAAQLEANMDKASLKTAFGNLMN</sequence>
<evidence type="ECO:0000313" key="2">
    <source>
        <dbReference type="Proteomes" id="UP000708208"/>
    </source>
</evidence>
<organism evidence="1 2">
    <name type="scientific">Allacma fusca</name>
    <dbReference type="NCBI Taxonomy" id="39272"/>
    <lineage>
        <taxon>Eukaryota</taxon>
        <taxon>Metazoa</taxon>
        <taxon>Ecdysozoa</taxon>
        <taxon>Arthropoda</taxon>
        <taxon>Hexapoda</taxon>
        <taxon>Collembola</taxon>
        <taxon>Symphypleona</taxon>
        <taxon>Sminthuridae</taxon>
        <taxon>Allacma</taxon>
    </lineage>
</organism>
<reference evidence="1" key="1">
    <citation type="submission" date="2021-06" db="EMBL/GenBank/DDBJ databases">
        <authorList>
            <person name="Hodson N. C."/>
            <person name="Mongue J. A."/>
            <person name="Jaron S. K."/>
        </authorList>
    </citation>
    <scope>NUCLEOTIDE SEQUENCE</scope>
</reference>
<proteinExistence type="predicted"/>
<accession>A0A8J2JGU2</accession>
<keyword evidence="2" id="KW-1185">Reference proteome</keyword>
<name>A0A8J2JGU2_9HEXA</name>
<gene>
    <name evidence="1" type="ORF">AFUS01_LOCUS7186</name>
</gene>
<dbReference type="AlphaFoldDB" id="A0A8J2JGU2"/>
<dbReference type="OrthoDB" id="6605218at2759"/>
<feature type="non-terminal residue" evidence="1">
    <location>
        <position position="1"/>
    </location>
</feature>
<dbReference type="EMBL" id="CAJVCH010048295">
    <property type="protein sequence ID" value="CAG7717747.1"/>
    <property type="molecule type" value="Genomic_DNA"/>
</dbReference>
<dbReference type="Proteomes" id="UP000708208">
    <property type="component" value="Unassembled WGS sequence"/>
</dbReference>